<feature type="region of interest" description="Disordered" evidence="1">
    <location>
        <begin position="84"/>
        <end position="296"/>
    </location>
</feature>
<feature type="compositionally biased region" description="Pro residues" evidence="1">
    <location>
        <begin position="201"/>
        <end position="210"/>
    </location>
</feature>
<name>A0A9P6G1Z0_9FUNG</name>
<feature type="compositionally biased region" description="Pro residues" evidence="1">
    <location>
        <begin position="359"/>
        <end position="382"/>
    </location>
</feature>
<feature type="region of interest" description="Disordered" evidence="1">
    <location>
        <begin position="310"/>
        <end position="466"/>
    </location>
</feature>
<evidence type="ECO:0000313" key="3">
    <source>
        <dbReference type="EMBL" id="KAF9585778.1"/>
    </source>
</evidence>
<dbReference type="GO" id="GO:0006396">
    <property type="term" value="P:RNA processing"/>
    <property type="evidence" value="ECO:0007669"/>
    <property type="project" value="InterPro"/>
</dbReference>
<accession>A0A9P6G1Z0</accession>
<feature type="compositionally biased region" description="Basic residues" evidence="1">
    <location>
        <begin position="22"/>
        <end position="35"/>
    </location>
</feature>
<feature type="compositionally biased region" description="Pro residues" evidence="1">
    <location>
        <begin position="310"/>
        <end position="349"/>
    </location>
</feature>
<dbReference type="Pfam" id="PF12622">
    <property type="entry name" value="NpwBP"/>
    <property type="match status" value="1"/>
</dbReference>
<feature type="compositionally biased region" description="Pro residues" evidence="1">
    <location>
        <begin position="127"/>
        <end position="142"/>
    </location>
</feature>
<evidence type="ECO:0000259" key="2">
    <source>
        <dbReference type="Pfam" id="PF09429"/>
    </source>
</evidence>
<feature type="compositionally biased region" description="Polar residues" evidence="1">
    <location>
        <begin position="426"/>
        <end position="441"/>
    </location>
</feature>
<feature type="compositionally biased region" description="Pro residues" evidence="1">
    <location>
        <begin position="240"/>
        <end position="252"/>
    </location>
</feature>
<gene>
    <name evidence="3" type="ORF">BGW38_000791</name>
</gene>
<dbReference type="EMBL" id="JAABOA010000123">
    <property type="protein sequence ID" value="KAF9585778.1"/>
    <property type="molecule type" value="Genomic_DNA"/>
</dbReference>
<dbReference type="AlphaFoldDB" id="A0A9P6G1Z0"/>
<protein>
    <recommendedName>
        <fullName evidence="2">Wbp11/ELF5/Saf1 N-terminal domain-containing protein</fullName>
    </recommendedName>
</protein>
<feature type="compositionally biased region" description="Pro residues" evidence="1">
    <location>
        <begin position="265"/>
        <end position="285"/>
    </location>
</feature>
<comment type="caution">
    <text evidence="3">The sequence shown here is derived from an EMBL/GenBank/DDBJ whole genome shotgun (WGS) entry which is preliminary data.</text>
</comment>
<feature type="compositionally biased region" description="Polar residues" evidence="1">
    <location>
        <begin position="605"/>
        <end position="617"/>
    </location>
</feature>
<feature type="region of interest" description="Disordered" evidence="1">
    <location>
        <begin position="1"/>
        <end position="44"/>
    </location>
</feature>
<feature type="region of interest" description="Disordered" evidence="1">
    <location>
        <begin position="496"/>
        <end position="531"/>
    </location>
</feature>
<feature type="compositionally biased region" description="Low complexity" evidence="1">
    <location>
        <begin position="548"/>
        <end position="561"/>
    </location>
</feature>
<evidence type="ECO:0000256" key="1">
    <source>
        <dbReference type="SAM" id="MobiDB-lite"/>
    </source>
</evidence>
<feature type="compositionally biased region" description="Acidic residues" evidence="1">
    <location>
        <begin position="164"/>
        <end position="197"/>
    </location>
</feature>
<feature type="region of interest" description="Disordered" evidence="1">
    <location>
        <begin position="605"/>
        <end position="632"/>
    </location>
</feature>
<evidence type="ECO:0000313" key="4">
    <source>
        <dbReference type="Proteomes" id="UP000780801"/>
    </source>
</evidence>
<feature type="compositionally biased region" description="Basic and acidic residues" evidence="1">
    <location>
        <begin position="565"/>
        <end position="574"/>
    </location>
</feature>
<organism evidence="3 4">
    <name type="scientific">Lunasporangiospora selenospora</name>
    <dbReference type="NCBI Taxonomy" id="979761"/>
    <lineage>
        <taxon>Eukaryota</taxon>
        <taxon>Fungi</taxon>
        <taxon>Fungi incertae sedis</taxon>
        <taxon>Mucoromycota</taxon>
        <taxon>Mortierellomycotina</taxon>
        <taxon>Mortierellomycetes</taxon>
        <taxon>Mortierellales</taxon>
        <taxon>Mortierellaceae</taxon>
        <taxon>Lunasporangiospora</taxon>
    </lineage>
</organism>
<dbReference type="Pfam" id="PF09429">
    <property type="entry name" value="Wbp11"/>
    <property type="match status" value="1"/>
</dbReference>
<reference evidence="3" key="1">
    <citation type="journal article" date="2020" name="Fungal Divers.">
        <title>Resolving the Mortierellaceae phylogeny through synthesis of multi-gene phylogenetics and phylogenomics.</title>
        <authorList>
            <person name="Vandepol N."/>
            <person name="Liber J."/>
            <person name="Desiro A."/>
            <person name="Na H."/>
            <person name="Kennedy M."/>
            <person name="Barry K."/>
            <person name="Grigoriev I.V."/>
            <person name="Miller A.N."/>
            <person name="O'Donnell K."/>
            <person name="Stajich J.E."/>
            <person name="Bonito G."/>
        </authorList>
    </citation>
    <scope>NUCLEOTIDE SEQUENCE</scope>
    <source>
        <strain evidence="3">KOD1015</strain>
    </source>
</reference>
<dbReference type="Proteomes" id="UP000780801">
    <property type="component" value="Unassembled WGS sequence"/>
</dbReference>
<proteinExistence type="predicted"/>
<dbReference type="InterPro" id="IPR019007">
    <property type="entry name" value="Wbp11/ELF5/Saf1_N"/>
</dbReference>
<feature type="domain" description="Wbp11/ELF5/Saf1 N-terminal" evidence="2">
    <location>
        <begin position="6"/>
        <end position="81"/>
    </location>
</feature>
<feature type="region of interest" description="Disordered" evidence="1">
    <location>
        <begin position="548"/>
        <end position="575"/>
    </location>
</feature>
<sequence>MGRRSGRSLNPADQYRKDQHKKEKKKNKQDRKKVRQIGSALKDTITEPELVKYEDLEKSGKLDKDEQKKLAELRERMTQINDIKKAHGIKVKPKKTDAEKEAPVAVAEPARDPTRSIYYDPVLNPYGAPPPGQPYLEYPPLPSEMSPFSHADASAQDPPKEAADSEQDSDSDSDDSDSDSDSDSESSSESEIDEDDERFMPPLPEGPAPPKNEQERFSQLSKPKPAVDLRRQTRYQQHSYPPPQRPLGPGGPYPSDGRSPGIMMPGPPGQGPPFNHPYGAPPGFRPPFNNSYPPVQPGVYGTPLPVPFPGYNGPPPMGPPGMGPPGMGPPGMGPPGFGPPGYGPPPDAYGPPMSHRPSMRPPPPPSSYRPPPPSRTPRPPRISNPQSDPMTGHLPMDEKEAKKQAVMAERAANANRGISGDERASLVSNDSTNPINASSATHALPPRPGAGLAPPGLPTKKPALVAGPTSISAQPQLRNLQKELVHLVPSTIMRKRVSQKGKIGRPVNAAPGVDDDDNDERVETRSSSKAYDSTLGLIPESITRASVGSMFSGSSSSLTSSPDKNGVEQEHRESSLLGLRLPRVNLAPSVDLSSIGAGSMKLSVNSAPDVSVTTASAPNPAPPVDREKKKKQEYNDFLQSLEGDGLL</sequence>
<dbReference type="OrthoDB" id="205569at2759"/>
<keyword evidence="4" id="KW-1185">Reference proteome</keyword>